<dbReference type="InterPro" id="IPR004477">
    <property type="entry name" value="ComEC_N"/>
</dbReference>
<gene>
    <name evidence="8" type="ORF">GCM10009867_08340</name>
</gene>
<sequence>MDLRLLVPAVVAWSFTAAVLAWPVAALLVVAAGAVGCAAVVMTLGGRGRGRSPARTVVGLCLAAVALVGVSTAGHTAARTAGPLTSLARAHAVVTVEGVVATEPTVRTLPGRDTVLVRFRLTATEVSARGTRSAVRTPVLVMADERWQHVQWREGLRVKGRVVPAEGGDDVVAVIRPMGGPVSTHRPGPVERGAEHLRAGLREAAEPLPRDARGLLPALVIGDTSRTPQDLTDAMLATGMTHLSAVSGSNVAIVLAFALGAAGLLGVGRRWRPLVAGLALAGFVVLARPEPSVVRAATMGAIGLIGLSRSRRAAGIPVLSSAVLVLLVADPWLSRSYGFALSTLATLGLLVFTRSWGRAIGRRLPRRIRSWGPAIAIPVAAQAMCAPVVVLLQGSVSVVGVFANLLAAPLVAPATVTGVAAALVAPWWPWGATVLCWLGALPTQGIAWVARTCATIPGGTLPWPDGAPGAVLLAAVTALVIASGRWWAHTARSRPVAMLSAALLVLAAAAPTSSATWPAEGWRFVACDVGQGDGLVLATTPGHAVLVDAGPDPAAIDACLRRLDVEVLDSVVLTHFHADHVDGLPGAIAGREVREVLATPVRDPDHQWKEVQSWTRARGIPLREVAVGDHLAWPGVTAQVWWPQRRISSGSVPNNASVVLAVRSGPVDLLLLGDVEHEAAHAVLLALRRDPQWQAQAGEFDVVKVAHHGSGNLDEELMAVVAAPLAVISVGKDNDYGHPSQKVLEVLRRNGSAVFRTDQRGDVAVVADEGAVGVTWRKR</sequence>
<dbReference type="EMBL" id="BAAARN010000001">
    <property type="protein sequence ID" value="GAA2732451.1"/>
    <property type="molecule type" value="Genomic_DNA"/>
</dbReference>
<dbReference type="CDD" id="cd07731">
    <property type="entry name" value="ComA-like_MBL-fold"/>
    <property type="match status" value="1"/>
</dbReference>
<keyword evidence="4 6" id="KW-1133">Transmembrane helix</keyword>
<dbReference type="NCBIfam" id="TIGR00360">
    <property type="entry name" value="ComEC_N-term"/>
    <property type="match status" value="1"/>
</dbReference>
<accession>A0ABN3UGR6</accession>
<feature type="transmembrane region" description="Helical" evidence="6">
    <location>
        <begin position="20"/>
        <end position="45"/>
    </location>
</feature>
<dbReference type="InterPro" id="IPR001279">
    <property type="entry name" value="Metallo-B-lactamas"/>
</dbReference>
<evidence type="ECO:0000313" key="8">
    <source>
        <dbReference type="EMBL" id="GAA2732451.1"/>
    </source>
</evidence>
<comment type="caution">
    <text evidence="8">The sequence shown here is derived from an EMBL/GenBank/DDBJ whole genome shotgun (WGS) entry which is preliminary data.</text>
</comment>
<feature type="transmembrane region" description="Helical" evidence="6">
    <location>
        <begin position="398"/>
        <end position="423"/>
    </location>
</feature>
<evidence type="ECO:0000256" key="1">
    <source>
        <dbReference type="ARBA" id="ARBA00004651"/>
    </source>
</evidence>
<evidence type="ECO:0000256" key="5">
    <source>
        <dbReference type="ARBA" id="ARBA00023136"/>
    </source>
</evidence>
<feature type="transmembrane region" description="Helical" evidence="6">
    <location>
        <begin position="374"/>
        <end position="392"/>
    </location>
</feature>
<dbReference type="Pfam" id="PF00753">
    <property type="entry name" value="Lactamase_B"/>
    <property type="match status" value="1"/>
</dbReference>
<dbReference type="InterPro" id="IPR035681">
    <property type="entry name" value="ComA-like_MBL"/>
</dbReference>
<keyword evidence="3 6" id="KW-0812">Transmembrane</keyword>
<feature type="transmembrane region" description="Helical" evidence="6">
    <location>
        <begin position="335"/>
        <end position="353"/>
    </location>
</feature>
<dbReference type="Proteomes" id="UP001501326">
    <property type="component" value="Unassembled WGS sequence"/>
</dbReference>
<dbReference type="InterPro" id="IPR036866">
    <property type="entry name" value="RibonucZ/Hydroxyglut_hydro"/>
</dbReference>
<evidence type="ECO:0000313" key="9">
    <source>
        <dbReference type="Proteomes" id="UP001501326"/>
    </source>
</evidence>
<protein>
    <submittedName>
        <fullName evidence="8">ComEC/Rec2 family competence protein</fullName>
    </submittedName>
</protein>
<dbReference type="PANTHER" id="PTHR30619">
    <property type="entry name" value="DNA INTERNALIZATION/COMPETENCE PROTEIN COMEC/REC2"/>
    <property type="match status" value="1"/>
</dbReference>
<dbReference type="SMART" id="SM00849">
    <property type="entry name" value="Lactamase_B"/>
    <property type="match status" value="1"/>
</dbReference>
<dbReference type="Pfam" id="PF03772">
    <property type="entry name" value="Competence"/>
    <property type="match status" value="1"/>
</dbReference>
<name>A0ABN3UGR6_9MICO</name>
<evidence type="ECO:0000256" key="3">
    <source>
        <dbReference type="ARBA" id="ARBA00022692"/>
    </source>
</evidence>
<evidence type="ECO:0000256" key="2">
    <source>
        <dbReference type="ARBA" id="ARBA00022475"/>
    </source>
</evidence>
<proteinExistence type="predicted"/>
<organism evidence="8 9">
    <name type="scientific">Pedococcus aerophilus</name>
    <dbReference type="NCBI Taxonomy" id="436356"/>
    <lineage>
        <taxon>Bacteria</taxon>
        <taxon>Bacillati</taxon>
        <taxon>Actinomycetota</taxon>
        <taxon>Actinomycetes</taxon>
        <taxon>Micrococcales</taxon>
        <taxon>Intrasporangiaceae</taxon>
        <taxon>Pedococcus</taxon>
    </lineage>
</organism>
<feature type="domain" description="Metallo-beta-lactamase" evidence="7">
    <location>
        <begin position="531"/>
        <end position="732"/>
    </location>
</feature>
<keyword evidence="5 6" id="KW-0472">Membrane</keyword>
<feature type="transmembrane region" description="Helical" evidence="6">
    <location>
        <begin position="495"/>
        <end position="517"/>
    </location>
</feature>
<evidence type="ECO:0000256" key="6">
    <source>
        <dbReference type="SAM" id="Phobius"/>
    </source>
</evidence>
<dbReference type="Gene3D" id="3.60.15.10">
    <property type="entry name" value="Ribonuclease Z/Hydroxyacylglutathione hydrolase-like"/>
    <property type="match status" value="1"/>
</dbReference>
<feature type="transmembrane region" description="Helical" evidence="6">
    <location>
        <begin position="470"/>
        <end position="488"/>
    </location>
</feature>
<feature type="transmembrane region" description="Helical" evidence="6">
    <location>
        <begin position="243"/>
        <end position="265"/>
    </location>
</feature>
<dbReference type="PANTHER" id="PTHR30619:SF1">
    <property type="entry name" value="RECOMBINATION PROTEIN 2"/>
    <property type="match status" value="1"/>
</dbReference>
<evidence type="ECO:0000256" key="4">
    <source>
        <dbReference type="ARBA" id="ARBA00022989"/>
    </source>
</evidence>
<comment type="subcellular location">
    <subcellularLocation>
        <location evidence="1">Cell membrane</location>
        <topology evidence="1">Multi-pass membrane protein</topology>
    </subcellularLocation>
</comment>
<feature type="transmembrane region" description="Helical" evidence="6">
    <location>
        <begin position="310"/>
        <end position="329"/>
    </location>
</feature>
<keyword evidence="9" id="KW-1185">Reference proteome</keyword>
<feature type="transmembrane region" description="Helical" evidence="6">
    <location>
        <begin position="430"/>
        <end position="450"/>
    </location>
</feature>
<dbReference type="RefSeq" id="WP_344190542.1">
    <property type="nucleotide sequence ID" value="NZ_BAAARN010000001.1"/>
</dbReference>
<reference evidence="8 9" key="1">
    <citation type="journal article" date="2019" name="Int. J. Syst. Evol. Microbiol.">
        <title>The Global Catalogue of Microorganisms (GCM) 10K type strain sequencing project: providing services to taxonomists for standard genome sequencing and annotation.</title>
        <authorList>
            <consortium name="The Broad Institute Genomics Platform"/>
            <consortium name="The Broad Institute Genome Sequencing Center for Infectious Disease"/>
            <person name="Wu L."/>
            <person name="Ma J."/>
        </authorList>
    </citation>
    <scope>NUCLEOTIDE SEQUENCE [LARGE SCALE GENOMIC DNA]</scope>
    <source>
        <strain evidence="8 9">JCM 16378</strain>
    </source>
</reference>
<dbReference type="SUPFAM" id="SSF56281">
    <property type="entry name" value="Metallo-hydrolase/oxidoreductase"/>
    <property type="match status" value="1"/>
</dbReference>
<evidence type="ECO:0000259" key="7">
    <source>
        <dbReference type="SMART" id="SM00849"/>
    </source>
</evidence>
<dbReference type="InterPro" id="IPR052159">
    <property type="entry name" value="Competence_DNA_uptake"/>
</dbReference>
<keyword evidence="2" id="KW-1003">Cell membrane</keyword>